<gene>
    <name evidence="1" type="ORF">B0H16DRAFT_1884297</name>
</gene>
<keyword evidence="2" id="KW-1185">Reference proteome</keyword>
<dbReference type="Proteomes" id="UP001215598">
    <property type="component" value="Unassembled WGS sequence"/>
</dbReference>
<accession>A0AAD7JG25</accession>
<name>A0AAD7JG25_9AGAR</name>
<evidence type="ECO:0000313" key="1">
    <source>
        <dbReference type="EMBL" id="KAJ7761798.1"/>
    </source>
</evidence>
<protein>
    <submittedName>
        <fullName evidence="1">Uncharacterized protein</fullName>
    </submittedName>
</protein>
<reference evidence="1" key="1">
    <citation type="submission" date="2023-03" db="EMBL/GenBank/DDBJ databases">
        <title>Massive genome expansion in bonnet fungi (Mycena s.s.) driven by repeated elements and novel gene families across ecological guilds.</title>
        <authorList>
            <consortium name="Lawrence Berkeley National Laboratory"/>
            <person name="Harder C.B."/>
            <person name="Miyauchi S."/>
            <person name="Viragh M."/>
            <person name="Kuo A."/>
            <person name="Thoen E."/>
            <person name="Andreopoulos B."/>
            <person name="Lu D."/>
            <person name="Skrede I."/>
            <person name="Drula E."/>
            <person name="Henrissat B."/>
            <person name="Morin E."/>
            <person name="Kohler A."/>
            <person name="Barry K."/>
            <person name="LaButti K."/>
            <person name="Morin E."/>
            <person name="Salamov A."/>
            <person name="Lipzen A."/>
            <person name="Mereny Z."/>
            <person name="Hegedus B."/>
            <person name="Baldrian P."/>
            <person name="Stursova M."/>
            <person name="Weitz H."/>
            <person name="Taylor A."/>
            <person name="Grigoriev I.V."/>
            <person name="Nagy L.G."/>
            <person name="Martin F."/>
            <person name="Kauserud H."/>
        </authorList>
    </citation>
    <scope>NUCLEOTIDE SEQUENCE</scope>
    <source>
        <strain evidence="1">CBHHK182m</strain>
    </source>
</reference>
<dbReference type="EMBL" id="JARKIB010000034">
    <property type="protein sequence ID" value="KAJ7761798.1"/>
    <property type="molecule type" value="Genomic_DNA"/>
</dbReference>
<dbReference type="AlphaFoldDB" id="A0AAD7JG25"/>
<sequence>MPPLTRQHTPQSLYSEWSNSYLGATLSIHALAKPLMKLMYHRAVLNLIKQQKGVPLSTETMKIYESYLGWKYVAETTKAFILRELQERTLAEAEAHIVADFLASYDILLDSTSDGVREWTTWILGELGEQWLLCGRVHD</sequence>
<organism evidence="1 2">
    <name type="scientific">Mycena metata</name>
    <dbReference type="NCBI Taxonomy" id="1033252"/>
    <lineage>
        <taxon>Eukaryota</taxon>
        <taxon>Fungi</taxon>
        <taxon>Dikarya</taxon>
        <taxon>Basidiomycota</taxon>
        <taxon>Agaricomycotina</taxon>
        <taxon>Agaricomycetes</taxon>
        <taxon>Agaricomycetidae</taxon>
        <taxon>Agaricales</taxon>
        <taxon>Marasmiineae</taxon>
        <taxon>Mycenaceae</taxon>
        <taxon>Mycena</taxon>
    </lineage>
</organism>
<evidence type="ECO:0000313" key="2">
    <source>
        <dbReference type="Proteomes" id="UP001215598"/>
    </source>
</evidence>
<comment type="caution">
    <text evidence="1">The sequence shown here is derived from an EMBL/GenBank/DDBJ whole genome shotgun (WGS) entry which is preliminary data.</text>
</comment>
<proteinExistence type="predicted"/>